<comment type="caution">
    <text evidence="5">The sequence shown here is derived from an EMBL/GenBank/DDBJ whole genome shotgun (WGS) entry which is preliminary data.</text>
</comment>
<evidence type="ECO:0000256" key="2">
    <source>
        <dbReference type="ARBA" id="ARBA00022676"/>
    </source>
</evidence>
<keyword evidence="2" id="KW-0328">Glycosyltransferase</keyword>
<sequence length="294" mass="33532">MDRISIATINFNGAEKTIILLDSLKNQSVKDFQMIVVDNNSDKYDYARLENWILNNSPDVFLFKNAVNSGFAGGSNYGINKALKAGADWVVLLNNDTWVESDFIERLKPELEHKEGIIGLPLDEGDGHISFGGCLQWLKPTLTHGHGYVKGEKTTKVNFKYAIGGGMAVSKDVFRKIGVFDENYFLYFEDADFSFRAWKANVPIEYLRLPIVKHAQSSSAAKLGSPTLLRLHYRNALYFNMKHGPVWVQFMLLPWSWLILTKQAIKIVFNYHVEESKAIIKGVLDFYYQRYGKI</sequence>
<proteinExistence type="inferred from homology"/>
<dbReference type="EMBL" id="LCKD01000003">
    <property type="protein sequence ID" value="KKT90289.1"/>
    <property type="molecule type" value="Genomic_DNA"/>
</dbReference>
<dbReference type="Proteomes" id="UP000034368">
    <property type="component" value="Unassembled WGS sequence"/>
</dbReference>
<dbReference type="InterPro" id="IPR001173">
    <property type="entry name" value="Glyco_trans_2-like"/>
</dbReference>
<evidence type="ECO:0000313" key="5">
    <source>
        <dbReference type="EMBL" id="KKT90289.1"/>
    </source>
</evidence>
<dbReference type="AlphaFoldDB" id="A0A0G1P1N9"/>
<dbReference type="Pfam" id="PF00535">
    <property type="entry name" value="Glycos_transf_2"/>
    <property type="match status" value="1"/>
</dbReference>
<gene>
    <name evidence="5" type="ORF">UW90_C0003G0013</name>
</gene>
<evidence type="ECO:0000259" key="4">
    <source>
        <dbReference type="Pfam" id="PF00535"/>
    </source>
</evidence>
<name>A0A0G1P1N9_9BACT</name>
<dbReference type="GO" id="GO:0016757">
    <property type="term" value="F:glycosyltransferase activity"/>
    <property type="evidence" value="ECO:0007669"/>
    <property type="project" value="UniProtKB-KW"/>
</dbReference>
<accession>A0A0G1P1N9</accession>
<dbReference type="SUPFAM" id="SSF53448">
    <property type="entry name" value="Nucleotide-diphospho-sugar transferases"/>
    <property type="match status" value="1"/>
</dbReference>
<evidence type="ECO:0000313" key="6">
    <source>
        <dbReference type="Proteomes" id="UP000034368"/>
    </source>
</evidence>
<organism evidence="5 6">
    <name type="scientific">Candidatus Yanofskybacteria bacterium GW2011_GWB1_45_11</name>
    <dbReference type="NCBI Taxonomy" id="1619026"/>
    <lineage>
        <taxon>Bacteria</taxon>
        <taxon>Candidatus Yanofskyibacteriota</taxon>
    </lineage>
</organism>
<dbReference type="InterPro" id="IPR029044">
    <property type="entry name" value="Nucleotide-diphossugar_trans"/>
</dbReference>
<keyword evidence="3 5" id="KW-0808">Transferase</keyword>
<dbReference type="PANTHER" id="PTHR43179">
    <property type="entry name" value="RHAMNOSYLTRANSFERASE WBBL"/>
    <property type="match status" value="1"/>
</dbReference>
<dbReference type="Gene3D" id="3.90.550.10">
    <property type="entry name" value="Spore Coat Polysaccharide Biosynthesis Protein SpsA, Chain A"/>
    <property type="match status" value="1"/>
</dbReference>
<reference evidence="5 6" key="1">
    <citation type="journal article" date="2015" name="Nature">
        <title>rRNA introns, odd ribosomes, and small enigmatic genomes across a large radiation of phyla.</title>
        <authorList>
            <person name="Brown C.T."/>
            <person name="Hug L.A."/>
            <person name="Thomas B.C."/>
            <person name="Sharon I."/>
            <person name="Castelle C.J."/>
            <person name="Singh A."/>
            <person name="Wilkins M.J."/>
            <person name="Williams K.H."/>
            <person name="Banfield J.F."/>
        </authorList>
    </citation>
    <scope>NUCLEOTIDE SEQUENCE [LARGE SCALE GENOMIC DNA]</scope>
</reference>
<evidence type="ECO:0000256" key="3">
    <source>
        <dbReference type="ARBA" id="ARBA00022679"/>
    </source>
</evidence>
<dbReference type="PANTHER" id="PTHR43179:SF12">
    <property type="entry name" value="GALACTOFURANOSYLTRANSFERASE GLFT2"/>
    <property type="match status" value="1"/>
</dbReference>
<feature type="domain" description="Glycosyltransferase 2-like" evidence="4">
    <location>
        <begin position="5"/>
        <end position="177"/>
    </location>
</feature>
<comment type="similarity">
    <text evidence="1">Belongs to the glycosyltransferase 2 family.</text>
</comment>
<evidence type="ECO:0000256" key="1">
    <source>
        <dbReference type="ARBA" id="ARBA00006739"/>
    </source>
</evidence>
<dbReference type="CDD" id="cd04186">
    <property type="entry name" value="GT_2_like_c"/>
    <property type="match status" value="1"/>
</dbReference>
<protein>
    <submittedName>
        <fullName evidence="5">Glycosyl transferase family 2</fullName>
    </submittedName>
</protein>